<organism evidence="2">
    <name type="scientific">Picea glauca</name>
    <name type="common">White spruce</name>
    <name type="synonym">Pinus glauca</name>
    <dbReference type="NCBI Taxonomy" id="3330"/>
    <lineage>
        <taxon>Eukaryota</taxon>
        <taxon>Viridiplantae</taxon>
        <taxon>Streptophyta</taxon>
        <taxon>Embryophyta</taxon>
        <taxon>Tracheophyta</taxon>
        <taxon>Spermatophyta</taxon>
        <taxon>Pinopsida</taxon>
        <taxon>Pinidae</taxon>
        <taxon>Conifers I</taxon>
        <taxon>Pinales</taxon>
        <taxon>Pinaceae</taxon>
        <taxon>Picea</taxon>
    </lineage>
</organism>
<dbReference type="EMBL" id="LKAM01000002">
    <property type="protein sequence ID" value="KUM49564.1"/>
    <property type="molecule type" value="Genomic_DNA"/>
</dbReference>
<accession>A0A101M1Y2</accession>
<reference evidence="2" key="1">
    <citation type="journal article" date="2015" name="Genome Biol. Evol.">
        <title>Organellar Genomes of White Spruce (Picea glauca): Assembly and Annotation.</title>
        <authorList>
            <person name="Jackman S.D."/>
            <person name="Warren R.L."/>
            <person name="Gibb E.A."/>
            <person name="Vandervalk B.P."/>
            <person name="Mohamadi H."/>
            <person name="Chu J."/>
            <person name="Raymond A."/>
            <person name="Pleasance S."/>
            <person name="Coope R."/>
            <person name="Wildung M.R."/>
            <person name="Ritland C.E."/>
            <person name="Bousquet J."/>
            <person name="Jones S.J."/>
            <person name="Bohlmann J."/>
            <person name="Birol I."/>
        </authorList>
    </citation>
    <scope>NUCLEOTIDE SEQUENCE [LARGE SCALE GENOMIC DNA]</scope>
    <source>
        <tissue evidence="2">Flushing bud</tissue>
    </source>
</reference>
<protein>
    <submittedName>
        <fullName evidence="2">Uncharacterized protein</fullName>
    </submittedName>
</protein>
<keyword evidence="1" id="KW-1133">Transmembrane helix</keyword>
<keyword evidence="1" id="KW-0812">Transmembrane</keyword>
<evidence type="ECO:0000256" key="1">
    <source>
        <dbReference type="SAM" id="Phobius"/>
    </source>
</evidence>
<sequence length="90" mass="9941">MVPLDAEPHGLFTVFTYSPCQSQADTPGMSTRAYQRLQIGSYLLCSMSPDLHGVTLLFQLGVGLFTFRLLLSLLFPTAPKQQVSSVQFTK</sequence>
<geneLocation type="mitochondrion" evidence="2"/>
<keyword evidence="1" id="KW-0472">Membrane</keyword>
<comment type="caution">
    <text evidence="2">The sequence shown here is derived from an EMBL/GenBank/DDBJ whole genome shotgun (WGS) entry which is preliminary data.</text>
</comment>
<name>A0A101M1Y2_PICGL</name>
<keyword evidence="2" id="KW-0496">Mitochondrion</keyword>
<gene>
    <name evidence="2" type="ORF">ABT39_MTgene2789</name>
</gene>
<feature type="transmembrane region" description="Helical" evidence="1">
    <location>
        <begin position="56"/>
        <end position="75"/>
    </location>
</feature>
<proteinExistence type="predicted"/>
<evidence type="ECO:0000313" key="2">
    <source>
        <dbReference type="EMBL" id="KUM49564.1"/>
    </source>
</evidence>
<dbReference type="AlphaFoldDB" id="A0A101M1Y2"/>